<dbReference type="Proteomes" id="UP000836402">
    <property type="component" value="Unassembled WGS sequence"/>
</dbReference>
<reference evidence="2" key="3">
    <citation type="submission" date="2020-10" db="EMBL/GenBank/DDBJ databases">
        <authorList>
            <person name="Sedaghatjoo S."/>
        </authorList>
    </citation>
    <scope>NUCLEOTIDE SEQUENCE</scope>
    <source>
        <strain evidence="2">AZH3</strain>
    </source>
</reference>
<sequence length="1140" mass="121122">MASAAVSAAIAAAAHAAKLELDSASAADNIRWLNHSDDDDEDQDGDGEEDDEGEDAEDGLSEVERAEKEEDGGKAGARKSAAAASSSKRKSTAASRKAKHVDSKASSSSQNNRLIEVDELVLEPSDALKLKVVIEAIAPALLQFRKGSRQIPFRDVVPRDPALLSPNSIIGPPPPATADEVTISAYYTLLKQSWPVPERIERLKTIAIVQLPRDLEAEADHADGTEQDTYASLADALEAALGTDADNHGANAADESREEEDFVRLRNVIFLVASIRRQFFRLLRNPSAPSGVLQPDPLGRNLPALRHKPFRIVSVPTAPKPEEVAPAALSAPNGTPTSPAAVPAPPSNAPVPIALTRADGALTSLWTQAWFTEILRGSTLALALLNELADKKRTEDEALKARVAAEVTTSNGPDDSAFGPSRKRARLDDAQERQQQRHPPKLALHMRLGAFGDFFTNAVDMPRKFWERQQQRPGGAEGTRAESTDEEESDGGPGSRLRRRTGAAGRRSAPAPVPSTVTGAGAAVAAAGAAADAALQAAKRGKAKSTAKGMGKGWRKGRTKAMEEIEEVNREEERRRDRWAMGDLDFGPASVVAIMPYRSTTTTSAPVPTLGERLRANGPVSDLSLLAHSKSSASQDPAPHLHPPSSSTAPQKRFPGRLADFLYYNQYASFAPSYDTSRSTGSGEGTAALWWMGRQGENRMRRFHEESAVAGYVLPGELARAFGGGEGAMEFEPPLPPPLFDGLEGGKVETGEPRRLLDGEDVMATVGDQQMPSGDSIALDPELLQKAAPTLATVDEVEMAAADAKAEVATVGGAEDGDEHVDSAEAVENVLRQNQYLLQALVVLQGQRLLAQVRQDEKAPSTSSPPSEGRLDMVPEVLPVERLIARELLLSLNSLVALRPRSANTTLIPSADTLRAASSSTLLPSEEPAYWGTLTEAQYTQSLPLLLVDQIHREPVRKGPLVLRDNMAALLADKPAGAGAGAGGLPQPQQQQHQQHQVMPGFLTGFPPSATMGPSGEPANIYTRRTHTESSSGAYPMAQTHHLGPGGMASVAIPAATGNAGGAMYPHVAHASPARMYSAAGAGMGGVVRASANQASPYNHPAYASPQQQHQQHQTLHRGVGTASPARGQGAKLDHLFNHH</sequence>
<evidence type="ECO:0000256" key="1">
    <source>
        <dbReference type="SAM" id="MobiDB-lite"/>
    </source>
</evidence>
<dbReference type="Proteomes" id="UP000077671">
    <property type="component" value="Unassembled WGS sequence"/>
</dbReference>
<evidence type="ECO:0000313" key="3">
    <source>
        <dbReference type="EMBL" id="KAE8255783.1"/>
    </source>
</evidence>
<keyword evidence="5" id="KW-1185">Reference proteome</keyword>
<name>A0A177VEN1_9BASI</name>
<dbReference type="EMBL" id="CAJHJG010007046">
    <property type="protein sequence ID" value="CAD6962241.1"/>
    <property type="molecule type" value="Genomic_DNA"/>
</dbReference>
<feature type="region of interest" description="Disordered" evidence="1">
    <location>
        <begin position="404"/>
        <end position="443"/>
    </location>
</feature>
<organism evidence="3 4">
    <name type="scientific">Tilletia caries</name>
    <name type="common">wheat bunt fungus</name>
    <dbReference type="NCBI Taxonomy" id="13290"/>
    <lineage>
        <taxon>Eukaryota</taxon>
        <taxon>Fungi</taxon>
        <taxon>Dikarya</taxon>
        <taxon>Basidiomycota</taxon>
        <taxon>Ustilaginomycotina</taxon>
        <taxon>Exobasidiomycetes</taxon>
        <taxon>Tilletiales</taxon>
        <taxon>Tilletiaceae</taxon>
        <taxon>Tilletia</taxon>
    </lineage>
</organism>
<feature type="region of interest" description="Disordered" evidence="1">
    <location>
        <begin position="539"/>
        <end position="563"/>
    </location>
</feature>
<feature type="region of interest" description="Disordered" evidence="1">
    <location>
        <begin position="1103"/>
        <end position="1140"/>
    </location>
</feature>
<dbReference type="AlphaFoldDB" id="A0A177VEN1"/>
<evidence type="ECO:0000313" key="2">
    <source>
        <dbReference type="EMBL" id="CAD6962241.1"/>
    </source>
</evidence>
<gene>
    <name evidence="3" type="ORF">A4X03_0g5511</name>
    <name evidence="2" type="ORF">JKIAZH3_G8662</name>
</gene>
<reference evidence="3" key="2">
    <citation type="journal article" date="2019" name="IMA Fungus">
        <title>Genome sequencing and comparison of five Tilletia species to identify candidate genes for the detection of regulated species infecting wheat.</title>
        <authorList>
            <person name="Nguyen H.D.T."/>
            <person name="Sultana T."/>
            <person name="Kesanakurti P."/>
            <person name="Hambleton S."/>
        </authorList>
    </citation>
    <scope>NUCLEOTIDE SEQUENCE</scope>
    <source>
        <strain evidence="3">DAOMC 238032</strain>
    </source>
</reference>
<proteinExistence type="predicted"/>
<accession>A0A177VEN1</accession>
<feature type="region of interest" description="Disordered" evidence="1">
    <location>
        <begin position="629"/>
        <end position="652"/>
    </location>
</feature>
<evidence type="ECO:0000313" key="5">
    <source>
        <dbReference type="Proteomes" id="UP000836402"/>
    </source>
</evidence>
<feature type="compositionally biased region" description="Basic and acidic residues" evidence="1">
    <location>
        <begin position="426"/>
        <end position="435"/>
    </location>
</feature>
<protein>
    <submittedName>
        <fullName evidence="3">Uncharacterized protein</fullName>
    </submittedName>
</protein>
<feature type="compositionally biased region" description="Acidic residues" evidence="1">
    <location>
        <begin position="37"/>
        <end position="61"/>
    </location>
</feature>
<dbReference type="PANTHER" id="PTHR48125:SF12">
    <property type="entry name" value="AT HOOK TRANSCRIPTION FACTOR FAMILY-RELATED"/>
    <property type="match status" value="1"/>
</dbReference>
<dbReference type="EMBL" id="LWDD02000890">
    <property type="protein sequence ID" value="KAE8255783.1"/>
    <property type="molecule type" value="Genomic_DNA"/>
</dbReference>
<dbReference type="PANTHER" id="PTHR48125">
    <property type="entry name" value="LP07818P1"/>
    <property type="match status" value="1"/>
</dbReference>
<feature type="region of interest" description="Disordered" evidence="1">
    <location>
        <begin position="32"/>
        <end position="110"/>
    </location>
</feature>
<feature type="compositionally biased region" description="Basic and acidic residues" evidence="1">
    <location>
        <begin position="62"/>
        <end position="73"/>
    </location>
</feature>
<reference evidence="3" key="1">
    <citation type="submission" date="2016-04" db="EMBL/GenBank/DDBJ databases">
        <authorList>
            <person name="Nguyen H.D."/>
            <person name="Kesanakurti P."/>
            <person name="Cullis J."/>
            <person name="Levesque C.A."/>
            <person name="Hambleton S."/>
        </authorList>
    </citation>
    <scope>NUCLEOTIDE SEQUENCE</scope>
    <source>
        <strain evidence="3">DAOMC 238032</strain>
    </source>
</reference>
<comment type="caution">
    <text evidence="3">The sequence shown here is derived from an EMBL/GenBank/DDBJ whole genome shotgun (WGS) entry which is preliminary data.</text>
</comment>
<feature type="region of interest" description="Disordered" evidence="1">
    <location>
        <begin position="467"/>
        <end position="517"/>
    </location>
</feature>
<feature type="compositionally biased region" description="Basic residues" evidence="1">
    <location>
        <begin position="87"/>
        <end position="99"/>
    </location>
</feature>
<evidence type="ECO:0000313" key="4">
    <source>
        <dbReference type="Proteomes" id="UP000077671"/>
    </source>
</evidence>